<organism evidence="2">
    <name type="scientific">Castor canadensis</name>
    <name type="common">American beaver</name>
    <dbReference type="NCBI Taxonomy" id="51338"/>
    <lineage>
        <taxon>Eukaryota</taxon>
        <taxon>Metazoa</taxon>
        <taxon>Chordata</taxon>
        <taxon>Craniata</taxon>
        <taxon>Vertebrata</taxon>
        <taxon>Euteleostomi</taxon>
        <taxon>Mammalia</taxon>
        <taxon>Eutheria</taxon>
        <taxon>Euarchontoglires</taxon>
        <taxon>Glires</taxon>
        <taxon>Rodentia</taxon>
        <taxon>Castorimorpha</taxon>
        <taxon>Castoridae</taxon>
        <taxon>Castor</taxon>
    </lineage>
</organism>
<gene>
    <name evidence="2" type="primary">LOC109690356</name>
</gene>
<protein>
    <submittedName>
        <fullName evidence="2">Uncharacterized protein LOC109690356</fullName>
    </submittedName>
</protein>
<sequence length="313" mass="32067">MAGRRGSRAPGVPDPSDGPKRSRRPFPYGSYPGSASQAAPVQLQAGRGQSQARPRPSSSQEAAGRAGRAGQATQEKPCLVPPLPPQRPGDKEARGSPERRRSRPPARGSSGPAVQTEARTVLPAAAGTGRVHRDPGGGREEGRASAGRGSSRGQRGPAEAGRVRAPGGDPTGGHLGRCGDGGPQRAARRFGPAAWGSLGRPPRRPSRRAVTRSAPPAPRTPCAHVRLAGPGPGTGRAAPPRARDLAPPPPPPRPLPRRSPCCPEGVAGWGGESASLWPWEARTPQVSPERASHRSPGNGCCAKPAALRSGTGG</sequence>
<feature type="compositionally biased region" description="Gly residues" evidence="1">
    <location>
        <begin position="169"/>
        <end position="182"/>
    </location>
</feature>
<feature type="region of interest" description="Disordered" evidence="1">
    <location>
        <begin position="282"/>
        <end position="313"/>
    </location>
</feature>
<evidence type="ECO:0000313" key="2">
    <source>
        <dbReference type="RefSeq" id="XP_020025243.1"/>
    </source>
</evidence>
<reference evidence="2" key="1">
    <citation type="submission" date="2025-08" db="UniProtKB">
        <authorList>
            <consortium name="RefSeq"/>
        </authorList>
    </citation>
    <scope>IDENTIFICATION</scope>
    <source>
        <tissue evidence="2">Leukocyte</tissue>
    </source>
</reference>
<feature type="compositionally biased region" description="Basic and acidic residues" evidence="1">
    <location>
        <begin position="88"/>
        <end position="99"/>
    </location>
</feature>
<dbReference type="RefSeq" id="XP_020025243.1">
    <property type="nucleotide sequence ID" value="XM_020169654.1"/>
</dbReference>
<name>A0A8B7V0I3_CASCN</name>
<feature type="compositionally biased region" description="Basic residues" evidence="1">
    <location>
        <begin position="201"/>
        <end position="210"/>
    </location>
</feature>
<dbReference type="KEGG" id="ccan:109690356"/>
<evidence type="ECO:0000256" key="1">
    <source>
        <dbReference type="SAM" id="MobiDB-lite"/>
    </source>
</evidence>
<feature type="compositionally biased region" description="Low complexity" evidence="1">
    <location>
        <begin position="49"/>
        <end position="78"/>
    </location>
</feature>
<accession>A0A8B7V0I3</accession>
<feature type="compositionally biased region" description="Basic and acidic residues" evidence="1">
    <location>
        <begin position="131"/>
        <end position="143"/>
    </location>
</feature>
<feature type="compositionally biased region" description="Low complexity" evidence="1">
    <location>
        <begin position="144"/>
        <end position="156"/>
    </location>
</feature>
<feature type="region of interest" description="Disordered" evidence="1">
    <location>
        <begin position="1"/>
        <end position="267"/>
    </location>
</feature>
<dbReference type="AlphaFoldDB" id="A0A8B7V0I3"/>
<proteinExistence type="predicted"/>